<dbReference type="Pfam" id="PF08531">
    <property type="entry name" value="Bac_rhamnosid_N"/>
    <property type="match status" value="1"/>
</dbReference>
<name>A0A6I4I5G8_9SPHI</name>
<dbReference type="InterPro" id="IPR013783">
    <property type="entry name" value="Ig-like_fold"/>
</dbReference>
<keyword evidence="10" id="KW-1185">Reference proteome</keyword>
<comment type="catalytic activity">
    <reaction evidence="1">
        <text>Hydrolysis of terminal non-reducing alpha-L-rhamnose residues in alpha-L-rhamnosides.</text>
        <dbReference type="EC" id="3.2.1.40"/>
    </reaction>
</comment>
<dbReference type="Gene3D" id="2.60.420.10">
    <property type="entry name" value="Maltose phosphorylase, domain 3"/>
    <property type="match status" value="1"/>
</dbReference>
<dbReference type="Pfam" id="PF17390">
    <property type="entry name" value="Bac_rhamnosid_C"/>
    <property type="match status" value="1"/>
</dbReference>
<accession>A0A6I4I5G8</accession>
<dbReference type="PIRSF" id="PIRSF010631">
    <property type="entry name" value="A-rhamnsds"/>
    <property type="match status" value="1"/>
</dbReference>
<dbReference type="OrthoDB" id="9766741at2"/>
<comment type="caution">
    <text evidence="9">The sequence shown here is derived from an EMBL/GenBank/DDBJ whole genome shotgun (WGS) entry which is preliminary data.</text>
</comment>
<dbReference type="PANTHER" id="PTHR33307">
    <property type="entry name" value="ALPHA-RHAMNOSIDASE (EUROFUNG)"/>
    <property type="match status" value="1"/>
</dbReference>
<evidence type="ECO:0000259" key="8">
    <source>
        <dbReference type="Pfam" id="PF17390"/>
    </source>
</evidence>
<dbReference type="GO" id="GO:0030596">
    <property type="term" value="F:alpha-L-rhamnosidase activity"/>
    <property type="evidence" value="ECO:0007669"/>
    <property type="project" value="UniProtKB-EC"/>
</dbReference>
<evidence type="ECO:0000256" key="2">
    <source>
        <dbReference type="ARBA" id="ARBA00012652"/>
    </source>
</evidence>
<dbReference type="InterPro" id="IPR035398">
    <property type="entry name" value="Bac_rhamnosid_C"/>
</dbReference>
<evidence type="ECO:0000313" key="10">
    <source>
        <dbReference type="Proteomes" id="UP000434850"/>
    </source>
</evidence>
<evidence type="ECO:0000256" key="1">
    <source>
        <dbReference type="ARBA" id="ARBA00001445"/>
    </source>
</evidence>
<dbReference type="EC" id="3.2.1.40" evidence="2"/>
<dbReference type="InterPro" id="IPR008928">
    <property type="entry name" value="6-hairpin_glycosidase_sf"/>
</dbReference>
<dbReference type="InterPro" id="IPR008902">
    <property type="entry name" value="Rhamnosid_concanavalin"/>
</dbReference>
<evidence type="ECO:0000259" key="6">
    <source>
        <dbReference type="Pfam" id="PF08531"/>
    </source>
</evidence>
<protein>
    <recommendedName>
        <fullName evidence="2">alpha-L-rhamnosidase</fullName>
        <ecNumber evidence="2">3.2.1.40</ecNumber>
    </recommendedName>
</protein>
<organism evidence="9 10">
    <name type="scientific">Mucilaginibacter aquatilis</name>
    <dbReference type="NCBI Taxonomy" id="1517760"/>
    <lineage>
        <taxon>Bacteria</taxon>
        <taxon>Pseudomonadati</taxon>
        <taxon>Bacteroidota</taxon>
        <taxon>Sphingobacteriia</taxon>
        <taxon>Sphingobacteriales</taxon>
        <taxon>Sphingobacteriaceae</taxon>
        <taxon>Mucilaginibacter</taxon>
    </lineage>
</organism>
<dbReference type="PANTHER" id="PTHR33307:SF11">
    <property type="entry name" value="ALPHA-L-RHAMNOSIDASE"/>
    <property type="match status" value="1"/>
</dbReference>
<dbReference type="GO" id="GO:0005975">
    <property type="term" value="P:carbohydrate metabolic process"/>
    <property type="evidence" value="ECO:0007669"/>
    <property type="project" value="InterPro"/>
</dbReference>
<dbReference type="EMBL" id="WQLA01000001">
    <property type="protein sequence ID" value="MVN90077.1"/>
    <property type="molecule type" value="Genomic_DNA"/>
</dbReference>
<feature type="domain" description="Alpha-L-rhamnosidase six-hairpin glycosidase" evidence="7">
    <location>
        <begin position="497"/>
        <end position="828"/>
    </location>
</feature>
<sequence length="937" mass="104071">MKIKKLYIWLLLLPVQVFAQALKVANLQCEYKAAPQGVEAASPKLSWQLQSAGHNIIQTSYRVLVADNIQALAKNTGNVWDSKKVSSSASIQVLYSGKPLQAAKTYYWKVMVWDNQQHTSAWSKPAEWQMGLLTKADWKGAQWIGYDRLPDSSHITPLIHLRGPKKLGLANDVLPLLRKTVTIKKPVKKATMYISGLGHFELSVNGTKTGDHFLDPGWTGYDKQALYVPLDVTKQLKQGENAIGVMLGNGFFFIPRDVRYRKLTGAYGYPKMICRLVTEYTDGRTESVVSDQTWKTAPGPITYTSIYGGEDYNANLEQAGWNKPGFNDAAWKKAIVVDGIPQLDAQIAEPLKVFEQLTAKSIKNLGEGVTGQYSKPKDSTMKQKVMRSRYLYDFGQNLSGIFELKVKGKKGDTVRIYPAELLAAEGTINQKGSGNPHYYDYVLKGSGEEAWQPRFTYYGFRYIQVENAVAQGEVNPHQLPVVIGLKSLHTRNAAPVVGEFSCSNELFNKTFTLIDWSIKSNMASVFTDCPHREKLGWLEEAHLVGGSIRYIYDIANLSRKCINDMKVAQTADGLVPEIAPEFTNFGGIFRDSPEWGSNSIILPWYVYQWYGDKKVLADSYSMMQRYLAYLAGMAKENILSQGLGDWYDLGPKSPGLSQNTPQGITATAIYYYDLNIVSQIARMLGKPADAAKYEKLAIEVRKAFNQKFFNQQTKQYGTGSQTANAMAVYFDLVEAKDKQAVIANIVKEIKDHNNALTAGDIGYRYLLRVLDDAGRSDVIFEMNNRSDVPGYGYQLARGATALTESWQALPGVSNNHLMLGHIMEWFYSGLAGIKQPDNVNGVGFRSIDIRPEPVGDVTSAQAKTQSPYGIISTKWNKKGGTFVLDVEIPANSRATVYLPVAKTAKLSMNGKAVQATGYENGKAIMKVGSGAYHLEAK</sequence>
<feature type="domain" description="Bacterial alpha-L-rhamnosidase N-terminal" evidence="6">
    <location>
        <begin position="185"/>
        <end position="353"/>
    </location>
</feature>
<keyword evidence="3" id="KW-0378">Hydrolase</keyword>
<feature type="domain" description="Alpha-L-rhamnosidase C-terminal" evidence="8">
    <location>
        <begin position="842"/>
        <end position="907"/>
    </location>
</feature>
<dbReference type="Gene3D" id="2.60.40.10">
    <property type="entry name" value="Immunoglobulins"/>
    <property type="match status" value="1"/>
</dbReference>
<dbReference type="InterPro" id="IPR016007">
    <property type="entry name" value="Alpha_rhamnosid"/>
</dbReference>
<dbReference type="AlphaFoldDB" id="A0A6I4I5G8"/>
<evidence type="ECO:0000256" key="3">
    <source>
        <dbReference type="ARBA" id="ARBA00022801"/>
    </source>
</evidence>
<dbReference type="InterPro" id="IPR035396">
    <property type="entry name" value="Bac_rhamnosid6H"/>
</dbReference>
<dbReference type="InterPro" id="IPR013737">
    <property type="entry name" value="Bac_rhamnosid_N"/>
</dbReference>
<gene>
    <name evidence="9" type="ORF">GO816_02965</name>
</gene>
<dbReference type="RefSeq" id="WP_157539852.1">
    <property type="nucleotide sequence ID" value="NZ_WQLA01000001.1"/>
</dbReference>
<keyword evidence="4" id="KW-0732">Signal</keyword>
<evidence type="ECO:0000259" key="5">
    <source>
        <dbReference type="Pfam" id="PF05592"/>
    </source>
</evidence>
<proteinExistence type="predicted"/>
<feature type="signal peptide" evidence="4">
    <location>
        <begin position="1"/>
        <end position="19"/>
    </location>
</feature>
<reference evidence="9 10" key="1">
    <citation type="submission" date="2019-12" db="EMBL/GenBank/DDBJ databases">
        <title>Mucilaginibacter sp. HME9299 genome sequencing and assembly.</title>
        <authorList>
            <person name="Kang H."/>
            <person name="Kim H."/>
            <person name="Joh K."/>
        </authorList>
    </citation>
    <scope>NUCLEOTIDE SEQUENCE [LARGE SCALE GENOMIC DNA]</scope>
    <source>
        <strain evidence="9 10">HME9299</strain>
    </source>
</reference>
<evidence type="ECO:0000256" key="4">
    <source>
        <dbReference type="SAM" id="SignalP"/>
    </source>
</evidence>
<feature type="domain" description="Alpha-L-rhamnosidase concanavalin-like" evidence="5">
    <location>
        <begin position="384"/>
        <end position="475"/>
    </location>
</feature>
<dbReference type="Gene3D" id="1.50.10.10">
    <property type="match status" value="1"/>
</dbReference>
<dbReference type="Pfam" id="PF05592">
    <property type="entry name" value="Bac_rhamnosid"/>
    <property type="match status" value="1"/>
</dbReference>
<dbReference type="Gene3D" id="2.60.120.260">
    <property type="entry name" value="Galactose-binding domain-like"/>
    <property type="match status" value="2"/>
</dbReference>
<dbReference type="InterPro" id="IPR012341">
    <property type="entry name" value="6hp_glycosidase-like_sf"/>
</dbReference>
<dbReference type="Pfam" id="PF17389">
    <property type="entry name" value="Bac_rhamnosid6H"/>
    <property type="match status" value="1"/>
</dbReference>
<dbReference type="Proteomes" id="UP000434850">
    <property type="component" value="Unassembled WGS sequence"/>
</dbReference>
<evidence type="ECO:0000259" key="7">
    <source>
        <dbReference type="Pfam" id="PF17389"/>
    </source>
</evidence>
<dbReference type="SUPFAM" id="SSF48208">
    <property type="entry name" value="Six-hairpin glycosidases"/>
    <property type="match status" value="1"/>
</dbReference>
<dbReference type="Pfam" id="PF25788">
    <property type="entry name" value="Ig_Rha78A_N"/>
    <property type="match status" value="1"/>
</dbReference>
<feature type="chain" id="PRO_5026353435" description="alpha-L-rhamnosidase" evidence="4">
    <location>
        <begin position="20"/>
        <end position="937"/>
    </location>
</feature>
<evidence type="ECO:0000313" key="9">
    <source>
        <dbReference type="EMBL" id="MVN90077.1"/>
    </source>
</evidence>